<dbReference type="SUPFAM" id="SSF53474">
    <property type="entry name" value="alpha/beta-Hydrolases"/>
    <property type="match status" value="1"/>
</dbReference>
<organism evidence="3 4">
    <name type="scientific">Rhodoferax lithotrophicus</name>
    <dbReference type="NCBI Taxonomy" id="2798804"/>
    <lineage>
        <taxon>Bacteria</taxon>
        <taxon>Pseudomonadati</taxon>
        <taxon>Pseudomonadota</taxon>
        <taxon>Betaproteobacteria</taxon>
        <taxon>Burkholderiales</taxon>
        <taxon>Comamonadaceae</taxon>
        <taxon>Rhodoferax</taxon>
    </lineage>
</organism>
<accession>A0ABN6D404</accession>
<dbReference type="InterPro" id="IPR012908">
    <property type="entry name" value="PGAP1-ab_dom-like"/>
</dbReference>
<feature type="domain" description="GPI inositol-deacylase PGAP1-like alpha/beta" evidence="2">
    <location>
        <begin position="162"/>
        <end position="292"/>
    </location>
</feature>
<dbReference type="Gene3D" id="3.40.50.1820">
    <property type="entry name" value="alpha/beta hydrolase"/>
    <property type="match status" value="1"/>
</dbReference>
<feature type="region of interest" description="Disordered" evidence="1">
    <location>
        <begin position="1"/>
        <end position="23"/>
    </location>
</feature>
<dbReference type="EMBL" id="AP024238">
    <property type="protein sequence ID" value="BCO25501.1"/>
    <property type="molecule type" value="Genomic_DNA"/>
</dbReference>
<name>A0ABN6D404_9BURK</name>
<evidence type="ECO:0000313" key="3">
    <source>
        <dbReference type="EMBL" id="BCO25501.1"/>
    </source>
</evidence>
<dbReference type="Proteomes" id="UP000824366">
    <property type="component" value="Chromosome"/>
</dbReference>
<protein>
    <recommendedName>
        <fullName evidence="2">GPI inositol-deacylase PGAP1-like alpha/beta domain-containing protein</fullName>
    </recommendedName>
</protein>
<evidence type="ECO:0000256" key="1">
    <source>
        <dbReference type="SAM" id="MobiDB-lite"/>
    </source>
</evidence>
<keyword evidence="4" id="KW-1185">Reference proteome</keyword>
<sequence length="440" mass="47654">MSGTVRTTMGRMTAHLPPKKKSHLHASDLRAITLLATQATHAVTTLSEGVHQSVLSTLGAPGGDTAAQTRGLTGLVYHSIHGVTKLVGQGLAAALTRLEPWLLRLEGPADETFERAAVVAALNGVMGDRLQASGNPLATPMSLRFQGRVLDVAVMPAATHVSGKLLVVIHGLCMNDLQWNAQHAGEPVNHASQLAQALGYTPIYVRYNSGLHVSENGHTLARQLDDLLLHWPVPVTELSVLAHSMGGLVIRSAVQSAQLHGWLWPRQLKNIVFLGTPHHGAPLERAGNWVDVLLGSTPYSRPFAKLGQLRSSGVTDLRYGFVLDSDWQGHDRFRRTPDSRTPLPLPDGVNCFAVAATTAAKRGLLADRLLGDGLVPLRSALGQHDEVARQLHFAQEYIAYRTHHMQLLSSPVVTQQVLAWFGRVQEYPASHLEIISNVPK</sequence>
<dbReference type="InterPro" id="IPR029058">
    <property type="entry name" value="AB_hydrolase_fold"/>
</dbReference>
<proteinExistence type="predicted"/>
<dbReference type="Pfam" id="PF07819">
    <property type="entry name" value="PGAP1"/>
    <property type="match status" value="1"/>
</dbReference>
<evidence type="ECO:0000259" key="2">
    <source>
        <dbReference type="Pfam" id="PF07819"/>
    </source>
</evidence>
<gene>
    <name evidence="3" type="ORF">MIZ03_0362</name>
</gene>
<reference evidence="3 4" key="1">
    <citation type="journal article" date="2021" name="Microbiol. Spectr.">
        <title>A Single Bacterium Capable of Oxidation and Reduction of Iron at Circumneutral pH.</title>
        <authorList>
            <person name="Kato S."/>
            <person name="Ohkuma M."/>
        </authorList>
    </citation>
    <scope>NUCLEOTIDE SEQUENCE [LARGE SCALE GENOMIC DNA]</scope>
    <source>
        <strain evidence="3 4">MIZ03</strain>
    </source>
</reference>
<evidence type="ECO:0000313" key="4">
    <source>
        <dbReference type="Proteomes" id="UP000824366"/>
    </source>
</evidence>